<dbReference type="InterPro" id="IPR019787">
    <property type="entry name" value="Znf_PHD-finger"/>
</dbReference>
<evidence type="ECO:0000256" key="1">
    <source>
        <dbReference type="ARBA" id="ARBA00004111"/>
    </source>
</evidence>
<dbReference type="PROSITE" id="PS50868">
    <property type="entry name" value="POST_SET"/>
    <property type="match status" value="1"/>
</dbReference>
<evidence type="ECO:0000256" key="15">
    <source>
        <dbReference type="ARBA" id="ARBA00022737"/>
    </source>
</evidence>
<dbReference type="InterPro" id="IPR000182">
    <property type="entry name" value="GNAT_dom"/>
</dbReference>
<feature type="domain" description="PHD-type" evidence="35">
    <location>
        <begin position="719"/>
        <end position="763"/>
    </location>
</feature>
<keyword evidence="44" id="KW-1185">Reference proteome</keyword>
<keyword evidence="11 43" id="KW-0808">Transferase</keyword>
<dbReference type="Pfam" id="PF00855">
    <property type="entry name" value="PWWP"/>
    <property type="match status" value="1"/>
</dbReference>
<evidence type="ECO:0000256" key="20">
    <source>
        <dbReference type="ARBA" id="ARBA00022853"/>
    </source>
</evidence>
<dbReference type="InterPro" id="IPR001965">
    <property type="entry name" value="Znf_PHD"/>
</dbReference>
<dbReference type="InterPro" id="IPR055198">
    <property type="entry name" value="NSD_PHD"/>
</dbReference>
<feature type="region of interest" description="Disordered" evidence="34">
    <location>
        <begin position="402"/>
        <end position="477"/>
    </location>
</feature>
<evidence type="ECO:0000256" key="27">
    <source>
        <dbReference type="ARBA" id="ARBA00041029"/>
    </source>
</evidence>
<dbReference type="GO" id="GO:0005634">
    <property type="term" value="C:nucleus"/>
    <property type="evidence" value="ECO:0007669"/>
    <property type="project" value="UniProtKB-SubCell"/>
</dbReference>
<keyword evidence="13" id="KW-0812">Transmembrane</keyword>
<evidence type="ECO:0000259" key="37">
    <source>
        <dbReference type="PROSITE" id="PS50118"/>
    </source>
</evidence>
<evidence type="ECO:0000256" key="29">
    <source>
        <dbReference type="ARBA" id="ARBA00049272"/>
    </source>
</evidence>
<keyword evidence="21" id="KW-1133">Transmembrane helix</keyword>
<keyword evidence="7" id="KW-0158">Chromosome</keyword>
<dbReference type="InterPro" id="IPR000313">
    <property type="entry name" value="PWWP_dom"/>
</dbReference>
<organism evidence="43 44">
    <name type="scientific">Tupaia chinensis</name>
    <name type="common">Chinese tree shrew</name>
    <name type="synonym">Tupaia belangeri chinensis</name>
    <dbReference type="NCBI Taxonomy" id="246437"/>
    <lineage>
        <taxon>Eukaryota</taxon>
        <taxon>Metazoa</taxon>
        <taxon>Chordata</taxon>
        <taxon>Craniata</taxon>
        <taxon>Vertebrata</taxon>
        <taxon>Euteleostomi</taxon>
        <taxon>Mammalia</taxon>
        <taxon>Eutheria</taxon>
        <taxon>Euarchontoglires</taxon>
        <taxon>Scandentia</taxon>
        <taxon>Tupaiidae</taxon>
        <taxon>Tupaia</taxon>
    </lineage>
</organism>
<dbReference type="Gene3D" id="3.40.630.30">
    <property type="match status" value="1"/>
</dbReference>
<evidence type="ECO:0000256" key="16">
    <source>
        <dbReference type="ARBA" id="ARBA00022771"/>
    </source>
</evidence>
<keyword evidence="18" id="KW-0862">Zinc</keyword>
<feature type="region of interest" description="Disordered" evidence="34">
    <location>
        <begin position="296"/>
        <end position="346"/>
    </location>
</feature>
<sequence>MEFSIKKSPLSVQKVVKSIEMKQAPEILGNTNGKTQNCEVNRDCSVFLSKAQLSNSLQEGVMQKFNGHDALPFIPTEKLKDLTSRVFNGEPGAHDAKLRFESQDMKGIGTPPNTTPIKNGSPEIKLKITKTYMNGKPLFESSICGDSAADVSQSEENGQKPENKARRNRKRSIKYDSLLEQGLVEAALVSKISNSSDKKLLKPISGKLRAQWEMGIIQAEEAASMSVEERKAKFTFIYMGDQLHLNPHVAQEAGLAVEPSGEMTESLGVSEEAAENLKSVREDGIPMKRRRRAKLSSFAEYQESDPGTVKGIPHKTAEVDTRKGVGSLSGRKKATASTPRSRKGDAASQFLVFCQKHRDEVVAEHPDASGEEIEELLGSQWNMLNEKQKARYNTKFALVTSAQTEEDSGNLNGKKRNHTKRTQDPTEDAEAEDAPRKRLRTDKHSLRKQRDTITDKTSRTSSYKTIEAASSLKSQAATKNLSDACKPLKKRNRASAAASSALGFSKNSSPSASLTENEVSDSPGDEPSESPYESADETQTEVSISSKKSERGVTAKKEYVCQLCEKTGSLLLCEGPCCGAFHLACLGLSRRPEGRFTCSEWIHSCFVCKESKTDVKRCVVTQCGKFYHEACVKKYPLTVFESRGFRCPLHSCVSCHASNPSNPRPSKGKMMRCVRCPVAYHGGDACLAAGCSVIASNSIICTGHFTARKGKRHHAHVNVSWCFVCSKGGSLLCCESCPAAFHPDCLNIEMPDGSWFCNDCRAGKKLHFQDIIWVKLGNYRWWPAEVCHPKNVPPNIQKMKHEIGEFPVFFFGSKDYYWTHQARVFPYMEGDQGSRYQGVNKPYGKVQIYTADISEIPKCNCKPTDENPCGFDSECLNRMLMFECHPQVCPAGEYCQNQCFTKRQYPETKIIKTDGKGWGLVAKRDIRKGEFVNEYVGELIDEEECMARIKYAHENDITHFYMLTIDKDRIIDAGPKGNYSRFMNHSCQPNCETLKWTVNGDTRVGLFALCDIPAGTELTFNYNLDCLGNEKTVCRCGASNCSGFLGDRPKTSAALSSEEKGKKTKKKMRRRRAKGEGKRQSEDECFRCGDGGQLVLCDRKFCTKAYHLSCLGLGKRPFGRPCVDCHAFEFMQRALQDLRKTAYSLDARITDLSWKGLTAPMPVSAELPDPSGKGLTPPVPVSAEQSGGAGPPGGRGVCIREFRAAEQEAARRIFYDGIMERIPNTAFRGLRQHPRTQLLYALLHALCFAVTRSLLLTCLVPVGLLGLRYYYSRKVILAYLECALHTDMADIEQYYMKPPGSCFWVAVLDGNVVGIVAARAHEEDNTVELLRMSVDSRFRGKGIAKALGRKVLEFAMVHNYSAVVLGTTAVKVAAHKLYESLGFRHMGASDHYVLPGMTLSLAERLFFQVRYHRYRLQLREE</sequence>
<comment type="similarity">
    <text evidence="31">Belongs to the NAT8 family.</text>
</comment>
<evidence type="ECO:0000256" key="33">
    <source>
        <dbReference type="PROSITE-ProRule" id="PRU00267"/>
    </source>
</evidence>
<evidence type="ECO:0000256" key="19">
    <source>
        <dbReference type="ARBA" id="ARBA00022848"/>
    </source>
</evidence>
<evidence type="ECO:0000256" key="5">
    <source>
        <dbReference type="ARBA" id="ARBA00004389"/>
    </source>
</evidence>
<feature type="region of interest" description="Disordered" evidence="34">
    <location>
        <begin position="496"/>
        <end position="549"/>
    </location>
</feature>
<feature type="domain" description="PWWP" evidence="39">
    <location>
        <begin position="768"/>
        <end position="830"/>
    </location>
</feature>
<dbReference type="Pfam" id="PF23004">
    <property type="entry name" value="PHDvar_NSD"/>
    <property type="match status" value="1"/>
</dbReference>
<keyword evidence="20" id="KW-0156">Chromatin regulator</keyword>
<dbReference type="PROSITE" id="PS51186">
    <property type="entry name" value="GNAT"/>
    <property type="match status" value="1"/>
</dbReference>
<evidence type="ECO:0000256" key="11">
    <source>
        <dbReference type="ARBA" id="ARBA00022679"/>
    </source>
</evidence>
<dbReference type="FunFam" id="3.40.630.30:FF:000057">
    <property type="entry name" value="N-acetylaspartate synthetase"/>
    <property type="match status" value="1"/>
</dbReference>
<reference evidence="44" key="2">
    <citation type="journal article" date="2013" name="Nat. Commun.">
        <title>Genome of the Chinese tree shrew.</title>
        <authorList>
            <person name="Fan Y."/>
            <person name="Huang Z.Y."/>
            <person name="Cao C.C."/>
            <person name="Chen C.S."/>
            <person name="Chen Y.X."/>
            <person name="Fan D.D."/>
            <person name="He J."/>
            <person name="Hou H.L."/>
            <person name="Hu L."/>
            <person name="Hu X.T."/>
            <person name="Jiang X.T."/>
            <person name="Lai R."/>
            <person name="Lang Y.S."/>
            <person name="Liang B."/>
            <person name="Liao S.G."/>
            <person name="Mu D."/>
            <person name="Ma Y.Y."/>
            <person name="Niu Y.Y."/>
            <person name="Sun X.Q."/>
            <person name="Xia J.Q."/>
            <person name="Xiao J."/>
            <person name="Xiong Z.Q."/>
            <person name="Xu L."/>
            <person name="Yang L."/>
            <person name="Zhang Y."/>
            <person name="Zhao W."/>
            <person name="Zhao X.D."/>
            <person name="Zheng Y.T."/>
            <person name="Zhou J.M."/>
            <person name="Zhu Y.B."/>
            <person name="Zhang G.J."/>
            <person name="Wang J."/>
            <person name="Yao Y.G."/>
        </authorList>
    </citation>
    <scope>NUCLEOTIDE SEQUENCE [LARGE SCALE GENOMIC DNA]</scope>
</reference>
<dbReference type="SMART" id="SM00293">
    <property type="entry name" value="PWWP"/>
    <property type="match status" value="1"/>
</dbReference>
<dbReference type="GO" id="GO:0016279">
    <property type="term" value="F:protein-lysine N-methyltransferase activity"/>
    <property type="evidence" value="ECO:0007669"/>
    <property type="project" value="UniProtKB-ARBA"/>
</dbReference>
<dbReference type="InterPro" id="IPR028147">
    <property type="entry name" value="NICOL"/>
</dbReference>
<dbReference type="SMART" id="SM00398">
    <property type="entry name" value="HMG"/>
    <property type="match status" value="1"/>
</dbReference>
<evidence type="ECO:0000256" key="24">
    <source>
        <dbReference type="ARBA" id="ARBA00023242"/>
    </source>
</evidence>
<evidence type="ECO:0000259" key="36">
    <source>
        <dbReference type="PROSITE" id="PS50089"/>
    </source>
</evidence>
<dbReference type="PROSITE" id="PS50016">
    <property type="entry name" value="ZF_PHD_2"/>
    <property type="match status" value="1"/>
</dbReference>
<feature type="region of interest" description="Disordered" evidence="34">
    <location>
        <begin position="149"/>
        <end position="169"/>
    </location>
</feature>
<dbReference type="InterPro" id="IPR047439">
    <property type="entry name" value="PHD2_NSD2"/>
</dbReference>
<keyword evidence="15" id="KW-0677">Repeat</keyword>
<name>L9KIJ8_TUPCH</name>
<evidence type="ECO:0000256" key="25">
    <source>
        <dbReference type="ARBA" id="ARBA00023315"/>
    </source>
</evidence>
<dbReference type="InterPro" id="IPR047441">
    <property type="entry name" value="PHD3_NSD2"/>
</dbReference>
<feature type="domain" description="AWS" evidence="42">
    <location>
        <begin position="854"/>
        <end position="904"/>
    </location>
</feature>
<dbReference type="GO" id="GO:0003677">
    <property type="term" value="F:DNA binding"/>
    <property type="evidence" value="ECO:0007669"/>
    <property type="project" value="UniProtKB-UniRule"/>
</dbReference>
<dbReference type="Pfam" id="PF22908">
    <property type="entry name" value="PHD_NSD"/>
    <property type="match status" value="1"/>
</dbReference>
<feature type="domain" description="HMG box" evidence="37">
    <location>
        <begin position="343"/>
        <end position="392"/>
    </location>
</feature>
<dbReference type="Gene3D" id="1.10.30.10">
    <property type="entry name" value="High mobility group box domain"/>
    <property type="match status" value="1"/>
</dbReference>
<evidence type="ECO:0000256" key="26">
    <source>
        <dbReference type="ARBA" id="ARBA00039136"/>
    </source>
</evidence>
<evidence type="ECO:0000259" key="35">
    <source>
        <dbReference type="PROSITE" id="PS50016"/>
    </source>
</evidence>
<evidence type="ECO:0000256" key="14">
    <source>
        <dbReference type="ARBA" id="ARBA00022723"/>
    </source>
</evidence>
<dbReference type="PROSITE" id="PS51215">
    <property type="entry name" value="AWS"/>
    <property type="match status" value="1"/>
</dbReference>
<dbReference type="PANTHER" id="PTHR22884">
    <property type="entry name" value="SET DOMAIN PROTEINS"/>
    <property type="match status" value="1"/>
</dbReference>
<dbReference type="GO" id="GO:0008270">
    <property type="term" value="F:zinc ion binding"/>
    <property type="evidence" value="ECO:0007669"/>
    <property type="project" value="UniProtKB-KW"/>
</dbReference>
<keyword evidence="25" id="KW-0012">Acyltransferase</keyword>
<dbReference type="PROSITE" id="PS01359">
    <property type="entry name" value="ZF_PHD_1"/>
    <property type="match status" value="1"/>
</dbReference>
<evidence type="ECO:0000259" key="39">
    <source>
        <dbReference type="PROSITE" id="PS50812"/>
    </source>
</evidence>
<dbReference type="Pfam" id="PF17907">
    <property type="entry name" value="AWS"/>
    <property type="match status" value="1"/>
</dbReference>
<comment type="subcellular location">
    <subcellularLocation>
        <location evidence="3">Chromosome</location>
    </subcellularLocation>
    <subcellularLocation>
        <location evidence="6">Cytoplasm</location>
    </subcellularLocation>
    <subcellularLocation>
        <location evidence="5">Endoplasmic reticulum membrane</location>
        <topology evidence="5">Single-pass membrane protein</topology>
    </subcellularLocation>
    <subcellularLocation>
        <location evidence="1">Microsome membrane</location>
        <topology evidence="1">Single-pass membrane protein</topology>
    </subcellularLocation>
    <subcellularLocation>
        <location evidence="4">Mitochondrion membrane</location>
        <topology evidence="4">Single-pass membrane protein</topology>
    </subcellularLocation>
    <subcellularLocation>
        <location evidence="2">Nucleus</location>
    </subcellularLocation>
</comment>
<dbReference type="InterPro" id="IPR001841">
    <property type="entry name" value="Znf_RING"/>
</dbReference>
<evidence type="ECO:0000259" key="42">
    <source>
        <dbReference type="PROSITE" id="PS51215"/>
    </source>
</evidence>
<dbReference type="InterPro" id="IPR001214">
    <property type="entry name" value="SET_dom"/>
</dbReference>
<evidence type="ECO:0000313" key="43">
    <source>
        <dbReference type="EMBL" id="ELW62755.1"/>
    </source>
</evidence>
<dbReference type="InterPro" id="IPR019786">
    <property type="entry name" value="Zinc_finger_PHD-type_CS"/>
</dbReference>
<keyword evidence="10 43" id="KW-0489">Methyltransferase</keyword>
<dbReference type="eggNOG" id="KOG1081">
    <property type="taxonomic scope" value="Eukaryota"/>
</dbReference>
<dbReference type="EC" id="2.3.1.17" evidence="26"/>
<feature type="DNA-binding region" description="HMG box" evidence="33">
    <location>
        <begin position="343"/>
        <end position="392"/>
    </location>
</feature>
<dbReference type="Pfam" id="PF00628">
    <property type="entry name" value="PHD"/>
    <property type="match status" value="1"/>
</dbReference>
<dbReference type="EMBL" id="KB320803">
    <property type="protein sequence ID" value="ELW62755.1"/>
    <property type="molecule type" value="Genomic_DNA"/>
</dbReference>
<dbReference type="InterPro" id="IPR059153">
    <property type="entry name" value="NSD_PHD-1st"/>
</dbReference>
<dbReference type="PROSITE" id="PS50280">
    <property type="entry name" value="SET"/>
    <property type="match status" value="1"/>
</dbReference>
<keyword evidence="22" id="KW-0496">Mitochondrion</keyword>
<dbReference type="InParanoid" id="L9KIJ8"/>
<dbReference type="GO" id="GO:0005694">
    <property type="term" value="C:chromosome"/>
    <property type="evidence" value="ECO:0007669"/>
    <property type="project" value="UniProtKB-SubCell"/>
</dbReference>
<dbReference type="InterPro" id="IPR011011">
    <property type="entry name" value="Znf_FYVE_PHD"/>
</dbReference>
<evidence type="ECO:0000256" key="23">
    <source>
        <dbReference type="ARBA" id="ARBA00023136"/>
    </source>
</evidence>
<dbReference type="Proteomes" id="UP000011518">
    <property type="component" value="Unassembled WGS sequence"/>
</dbReference>
<evidence type="ECO:0000256" key="31">
    <source>
        <dbReference type="ARBA" id="ARBA00093466"/>
    </source>
</evidence>
<protein>
    <recommendedName>
        <fullName evidence="27">N-acetylaspartate synthetase</fullName>
        <ecNumber evidence="26">2.3.1.17</ecNumber>
    </recommendedName>
    <alternativeName>
        <fullName evidence="28">N-acetyltransferase 8-like protein</fullName>
    </alternativeName>
</protein>
<keyword evidence="19" id="KW-0492">Microsome</keyword>
<dbReference type="PROSITE" id="PS50118">
    <property type="entry name" value="HMG_BOX_2"/>
    <property type="match status" value="1"/>
</dbReference>
<keyword evidence="24 33" id="KW-0539">Nucleus</keyword>
<dbReference type="CDD" id="cd15654">
    <property type="entry name" value="PHD3_NSD2"/>
    <property type="match status" value="1"/>
</dbReference>
<dbReference type="InterPro" id="IPR047443">
    <property type="entry name" value="HMG-box_NSD2"/>
</dbReference>
<evidence type="ECO:0000256" key="32">
    <source>
        <dbReference type="PROSITE-ProRule" id="PRU00175"/>
    </source>
</evidence>
<dbReference type="Gene3D" id="2.30.30.140">
    <property type="match status" value="1"/>
</dbReference>
<feature type="compositionally biased region" description="Basic and acidic residues" evidence="34">
    <location>
        <begin position="442"/>
        <end position="458"/>
    </location>
</feature>
<feature type="domain" description="Post-SET" evidence="40">
    <location>
        <begin position="1030"/>
        <end position="1046"/>
    </location>
</feature>
<feature type="compositionally biased region" description="Basic residues" evidence="34">
    <location>
        <begin position="1062"/>
        <end position="1073"/>
    </location>
</feature>
<dbReference type="SMART" id="SM00570">
    <property type="entry name" value="AWS"/>
    <property type="match status" value="1"/>
</dbReference>
<keyword evidence="33" id="KW-0238">DNA-binding</keyword>
<dbReference type="SMART" id="SM00249">
    <property type="entry name" value="PHD"/>
    <property type="match status" value="4"/>
</dbReference>
<evidence type="ECO:0000256" key="4">
    <source>
        <dbReference type="ARBA" id="ARBA00004304"/>
    </source>
</evidence>
<dbReference type="Pfam" id="PF15161">
    <property type="entry name" value="Neuropep_like"/>
    <property type="match status" value="1"/>
</dbReference>
<evidence type="ECO:0000256" key="22">
    <source>
        <dbReference type="ARBA" id="ARBA00023128"/>
    </source>
</evidence>
<dbReference type="Pfam" id="PF23011">
    <property type="entry name" value="PHD-1st_NSD"/>
    <property type="match status" value="1"/>
</dbReference>
<dbReference type="InterPro" id="IPR055197">
    <property type="entry name" value="PHDvar_NSD"/>
</dbReference>
<dbReference type="PROSITE" id="PS50812">
    <property type="entry name" value="PWWP"/>
    <property type="match status" value="1"/>
</dbReference>
<dbReference type="Pfam" id="PF00505">
    <property type="entry name" value="HMG_box"/>
    <property type="match status" value="1"/>
</dbReference>
<keyword evidence="8" id="KW-0963">Cytoplasm</keyword>
<evidence type="ECO:0000256" key="17">
    <source>
        <dbReference type="ARBA" id="ARBA00022824"/>
    </source>
</evidence>
<dbReference type="CDD" id="cd15651">
    <property type="entry name" value="PHD2_NSD2"/>
    <property type="match status" value="1"/>
</dbReference>
<feature type="compositionally biased region" description="Acidic residues" evidence="34">
    <location>
        <begin position="523"/>
        <end position="539"/>
    </location>
</feature>
<dbReference type="FunFam" id="1.10.30.10:FF:000024">
    <property type="entry name" value="Histone-lysine N-methyltransferase NSD2"/>
    <property type="match status" value="1"/>
</dbReference>
<evidence type="ECO:0000256" key="34">
    <source>
        <dbReference type="SAM" id="MobiDB-lite"/>
    </source>
</evidence>
<evidence type="ECO:0000256" key="8">
    <source>
        <dbReference type="ARBA" id="ARBA00022490"/>
    </source>
</evidence>
<evidence type="ECO:0000256" key="30">
    <source>
        <dbReference type="ARBA" id="ARBA00054047"/>
    </source>
</evidence>
<reference evidence="44" key="1">
    <citation type="submission" date="2012-07" db="EMBL/GenBank/DDBJ databases">
        <title>Genome of the Chinese tree shrew, a rising model animal genetically related to primates.</title>
        <authorList>
            <person name="Zhang G."/>
            <person name="Fan Y."/>
            <person name="Yao Y."/>
            <person name="Huang Z."/>
        </authorList>
    </citation>
    <scope>NUCLEOTIDE SEQUENCE [LARGE SCALE GENOMIC DNA]</scope>
</reference>
<dbReference type="FunFam" id="3.30.40.10:FF:001229">
    <property type="entry name" value="Histone-lysine N-methyltransferase"/>
    <property type="match status" value="1"/>
</dbReference>
<evidence type="ECO:0000256" key="12">
    <source>
        <dbReference type="ARBA" id="ARBA00022691"/>
    </source>
</evidence>
<feature type="region of interest" description="Disordered" evidence="34">
    <location>
        <begin position="1050"/>
        <end position="1076"/>
    </location>
</feature>
<keyword evidence="14" id="KW-0479">Metal-binding</keyword>
<evidence type="ECO:0000313" key="44">
    <source>
        <dbReference type="Proteomes" id="UP000011518"/>
    </source>
</evidence>
<feature type="domain" description="RING-type" evidence="36">
    <location>
        <begin position="605"/>
        <end position="651"/>
    </location>
</feature>
<dbReference type="InterPro" id="IPR046341">
    <property type="entry name" value="SET_dom_sf"/>
</dbReference>
<dbReference type="GO" id="GO:0005789">
    <property type="term" value="C:endoplasmic reticulum membrane"/>
    <property type="evidence" value="ECO:0007669"/>
    <property type="project" value="UniProtKB-SubCell"/>
</dbReference>
<evidence type="ECO:0000259" key="40">
    <source>
        <dbReference type="PROSITE" id="PS50868"/>
    </source>
</evidence>
<feature type="compositionally biased region" description="Polar residues" evidence="34">
    <location>
        <begin position="505"/>
        <end position="517"/>
    </location>
</feature>
<dbReference type="InterPro" id="IPR050777">
    <property type="entry name" value="SET2_Histone-Lys_MeTrsfase"/>
</dbReference>
<dbReference type="GO" id="GO:0031966">
    <property type="term" value="C:mitochondrial membrane"/>
    <property type="evidence" value="ECO:0007669"/>
    <property type="project" value="UniProtKB-SubCell"/>
</dbReference>
<dbReference type="CDD" id="cd15657">
    <property type="entry name" value="PHD4_NSD2"/>
    <property type="match status" value="1"/>
</dbReference>
<dbReference type="GO" id="GO:0032259">
    <property type="term" value="P:methylation"/>
    <property type="evidence" value="ECO:0007669"/>
    <property type="project" value="UniProtKB-KW"/>
</dbReference>
<dbReference type="InterPro" id="IPR036910">
    <property type="entry name" value="HMG_box_dom_sf"/>
</dbReference>
<keyword evidence="23" id="KW-0472">Membrane</keyword>
<dbReference type="InterPro" id="IPR016181">
    <property type="entry name" value="Acyl_CoA_acyltransferase"/>
</dbReference>
<dbReference type="GO" id="GO:0017188">
    <property type="term" value="F:L-aspartate N-acetyltransferase activity"/>
    <property type="evidence" value="ECO:0007669"/>
    <property type="project" value="UniProtKB-EC"/>
</dbReference>
<dbReference type="Gene3D" id="3.30.40.10">
    <property type="entry name" value="Zinc/RING finger domain, C3HC4 (zinc finger)"/>
    <property type="match status" value="4"/>
</dbReference>
<evidence type="ECO:0000256" key="13">
    <source>
        <dbReference type="ARBA" id="ARBA00022692"/>
    </source>
</evidence>
<dbReference type="SUPFAM" id="SSF55729">
    <property type="entry name" value="Acyl-CoA N-acyltransferases (Nat)"/>
    <property type="match status" value="1"/>
</dbReference>
<evidence type="ECO:0000256" key="18">
    <source>
        <dbReference type="ARBA" id="ARBA00022833"/>
    </source>
</evidence>
<keyword evidence="16 32" id="KW-0863">Zinc-finger</keyword>
<evidence type="ECO:0000256" key="7">
    <source>
        <dbReference type="ARBA" id="ARBA00022454"/>
    </source>
</evidence>
<feature type="region of interest" description="Disordered" evidence="34">
    <location>
        <begin position="1163"/>
        <end position="1192"/>
    </location>
</feature>
<comment type="catalytic activity">
    <reaction evidence="29">
        <text>L-aspartate + acetyl-CoA = N-acetyl-L-aspartate + CoA + H(+)</text>
        <dbReference type="Rhea" id="RHEA:14165"/>
        <dbReference type="ChEBI" id="CHEBI:15378"/>
        <dbReference type="ChEBI" id="CHEBI:16953"/>
        <dbReference type="ChEBI" id="CHEBI:29991"/>
        <dbReference type="ChEBI" id="CHEBI:57287"/>
        <dbReference type="ChEBI" id="CHEBI:57288"/>
        <dbReference type="EC" id="2.3.1.17"/>
    </reaction>
    <physiologicalReaction direction="left-to-right" evidence="29">
        <dbReference type="Rhea" id="RHEA:14166"/>
    </physiologicalReaction>
</comment>
<dbReference type="SUPFAM" id="SSF57903">
    <property type="entry name" value="FYVE/PHD zinc finger"/>
    <property type="match status" value="3"/>
</dbReference>
<gene>
    <name evidence="43" type="ORF">TREES_T100000768</name>
</gene>
<dbReference type="InterPro" id="IPR047437">
    <property type="entry name" value="SET_NSD2"/>
</dbReference>
<dbReference type="STRING" id="246437.L9KIJ8"/>
<accession>L9KIJ8</accession>
<comment type="function">
    <text evidence="30">Catalyzes the synthesis of N-acetylaspartate acid (NAA) from L-aspartate and acetyl-CoA. Promotes dopamine uptake by regulating TNF-alpha expression. Attenuates methamphetamine-induced inhibition of dopamine uptake.</text>
</comment>
<dbReference type="CDD" id="cd04301">
    <property type="entry name" value="NAT_SF"/>
    <property type="match status" value="1"/>
</dbReference>
<dbReference type="InterPro" id="IPR003616">
    <property type="entry name" value="Post-SET_dom"/>
</dbReference>
<keyword evidence="12" id="KW-0949">S-adenosyl-L-methionine</keyword>
<dbReference type="InterPro" id="IPR009071">
    <property type="entry name" value="HMG_box_dom"/>
</dbReference>
<evidence type="ECO:0000256" key="21">
    <source>
        <dbReference type="ARBA" id="ARBA00022989"/>
    </source>
</evidence>
<evidence type="ECO:0000256" key="28">
    <source>
        <dbReference type="ARBA" id="ARBA00043248"/>
    </source>
</evidence>
<keyword evidence="17" id="KW-0256">Endoplasmic reticulum</keyword>
<dbReference type="Gene3D" id="2.170.270.10">
    <property type="entry name" value="SET domain"/>
    <property type="match status" value="1"/>
</dbReference>
<dbReference type="CDD" id="cd21991">
    <property type="entry name" value="HMG-box_NSD2"/>
    <property type="match status" value="1"/>
</dbReference>
<dbReference type="Pfam" id="PF00583">
    <property type="entry name" value="Acetyltransf_1"/>
    <property type="match status" value="1"/>
</dbReference>
<feature type="domain" description="SET" evidence="38">
    <location>
        <begin position="906"/>
        <end position="1023"/>
    </location>
</feature>
<dbReference type="FunCoup" id="L9KIJ8">
    <property type="interactions" value="2574"/>
</dbReference>
<dbReference type="InterPro" id="IPR006560">
    <property type="entry name" value="AWS_dom"/>
</dbReference>
<dbReference type="FunFam" id="3.30.40.10:FF:000093">
    <property type="entry name" value="Histone-lysine N-methyltransferase"/>
    <property type="match status" value="1"/>
</dbReference>
<evidence type="ECO:0000259" key="41">
    <source>
        <dbReference type="PROSITE" id="PS51186"/>
    </source>
</evidence>
<keyword evidence="9" id="KW-0597">Phosphoprotein</keyword>
<dbReference type="SUPFAM" id="SSF63748">
    <property type="entry name" value="Tudor/PWWP/MBT"/>
    <property type="match status" value="1"/>
</dbReference>
<dbReference type="SMART" id="SM00508">
    <property type="entry name" value="PostSET"/>
    <property type="match status" value="1"/>
</dbReference>
<evidence type="ECO:0000256" key="2">
    <source>
        <dbReference type="ARBA" id="ARBA00004123"/>
    </source>
</evidence>
<dbReference type="Pfam" id="PF00856">
    <property type="entry name" value="SET"/>
    <property type="match status" value="1"/>
</dbReference>
<dbReference type="GO" id="GO:0140938">
    <property type="term" value="F:histone H3 methyltransferase activity"/>
    <property type="evidence" value="ECO:0007669"/>
    <property type="project" value="UniProtKB-ARBA"/>
</dbReference>
<proteinExistence type="inferred from homology"/>
<evidence type="ECO:0000256" key="3">
    <source>
        <dbReference type="ARBA" id="ARBA00004286"/>
    </source>
</evidence>
<feature type="domain" description="N-acetyltransferase" evidence="41">
    <location>
        <begin position="1265"/>
        <end position="1402"/>
    </location>
</feature>
<dbReference type="CDD" id="cd19211">
    <property type="entry name" value="SET_NSD2"/>
    <property type="match status" value="1"/>
</dbReference>
<dbReference type="SMART" id="SM00317">
    <property type="entry name" value="SET"/>
    <property type="match status" value="1"/>
</dbReference>
<dbReference type="SUPFAM" id="SSF47095">
    <property type="entry name" value="HMG-box"/>
    <property type="match status" value="1"/>
</dbReference>
<evidence type="ECO:0000259" key="38">
    <source>
        <dbReference type="PROSITE" id="PS50280"/>
    </source>
</evidence>
<dbReference type="FunFam" id="3.30.40.10:FF:000153">
    <property type="entry name" value="Histone-lysine N-methyltransferase NSD2"/>
    <property type="match status" value="1"/>
</dbReference>
<evidence type="ECO:0000256" key="10">
    <source>
        <dbReference type="ARBA" id="ARBA00022603"/>
    </source>
</evidence>
<dbReference type="SUPFAM" id="SSF82199">
    <property type="entry name" value="SET domain"/>
    <property type="match status" value="1"/>
</dbReference>
<dbReference type="PROSITE" id="PS50089">
    <property type="entry name" value="ZF_RING_2"/>
    <property type="match status" value="1"/>
</dbReference>
<evidence type="ECO:0000256" key="6">
    <source>
        <dbReference type="ARBA" id="ARBA00004496"/>
    </source>
</evidence>
<evidence type="ECO:0000256" key="9">
    <source>
        <dbReference type="ARBA" id="ARBA00022553"/>
    </source>
</evidence>
<dbReference type="InterPro" id="IPR013083">
    <property type="entry name" value="Znf_RING/FYVE/PHD"/>
</dbReference>
<dbReference type="FunFam" id="2.170.270.10:FF:000002">
    <property type="entry name" value="Histone-lysine N-methyltransferase"/>
    <property type="match status" value="1"/>
</dbReference>